<proteinExistence type="predicted"/>
<gene>
    <name evidence="7" type="ORF">SAMN05216600_103252</name>
</gene>
<keyword evidence="2" id="KW-0732">Signal</keyword>
<dbReference type="InterPro" id="IPR032831">
    <property type="entry name" value="LptM_cons"/>
</dbReference>
<dbReference type="EMBL" id="FOFP01000003">
    <property type="protein sequence ID" value="SEQ09526.1"/>
    <property type="molecule type" value="Genomic_DNA"/>
</dbReference>
<protein>
    <submittedName>
        <fullName evidence="7">Lipoprotein-attachment site-containing protein</fullName>
    </submittedName>
</protein>
<dbReference type="PROSITE" id="PS51257">
    <property type="entry name" value="PROKAR_LIPOPROTEIN"/>
    <property type="match status" value="1"/>
</dbReference>
<evidence type="ECO:0000256" key="1">
    <source>
        <dbReference type="ARBA" id="ARBA00004459"/>
    </source>
</evidence>
<comment type="caution">
    <text evidence="7">The sequence shown here is derived from an EMBL/GenBank/DDBJ whole genome shotgun (WGS) entry which is preliminary data.</text>
</comment>
<keyword evidence="4" id="KW-0564">Palmitate</keyword>
<dbReference type="Proteomes" id="UP000198512">
    <property type="component" value="Unassembled WGS sequence"/>
</dbReference>
<comment type="subcellular location">
    <subcellularLocation>
        <location evidence="1">Cell outer membrane</location>
        <topology evidence="1">Lipid-anchor</topology>
    </subcellularLocation>
</comment>
<evidence type="ECO:0000256" key="6">
    <source>
        <dbReference type="ARBA" id="ARBA00023288"/>
    </source>
</evidence>
<evidence type="ECO:0000256" key="3">
    <source>
        <dbReference type="ARBA" id="ARBA00023136"/>
    </source>
</evidence>
<dbReference type="Pfam" id="PF13627">
    <property type="entry name" value="LptM_cons"/>
    <property type="match status" value="1"/>
</dbReference>
<sequence length="41" mass="4165">MKPLLTALIALIAATSLLAGCGQKGPLYLPEETPSAPAQSQ</sequence>
<organism evidence="7 8">
    <name type="scientific">Pseudomonas cuatrocienegasensis</name>
    <dbReference type="NCBI Taxonomy" id="543360"/>
    <lineage>
        <taxon>Bacteria</taxon>
        <taxon>Pseudomonadati</taxon>
        <taxon>Pseudomonadota</taxon>
        <taxon>Gammaproteobacteria</taxon>
        <taxon>Pseudomonadales</taxon>
        <taxon>Pseudomonadaceae</taxon>
        <taxon>Pseudomonas</taxon>
    </lineage>
</organism>
<evidence type="ECO:0000256" key="4">
    <source>
        <dbReference type="ARBA" id="ARBA00023139"/>
    </source>
</evidence>
<keyword evidence="8" id="KW-1185">Reference proteome</keyword>
<name>A0ABY1B6P2_9PSED</name>
<reference evidence="7 8" key="1">
    <citation type="submission" date="2016-10" db="EMBL/GenBank/DDBJ databases">
        <authorList>
            <person name="Varghese N."/>
            <person name="Submissions S."/>
        </authorList>
    </citation>
    <scope>NUCLEOTIDE SEQUENCE [LARGE SCALE GENOMIC DNA]</scope>
    <source>
        <strain evidence="7 8">CIP 109853</strain>
    </source>
</reference>
<evidence type="ECO:0000313" key="8">
    <source>
        <dbReference type="Proteomes" id="UP000198512"/>
    </source>
</evidence>
<keyword evidence="3" id="KW-0472">Membrane</keyword>
<accession>A0ABY1B6P2</accession>
<evidence type="ECO:0000313" key="7">
    <source>
        <dbReference type="EMBL" id="SEQ09526.1"/>
    </source>
</evidence>
<evidence type="ECO:0000256" key="2">
    <source>
        <dbReference type="ARBA" id="ARBA00022729"/>
    </source>
</evidence>
<evidence type="ECO:0000256" key="5">
    <source>
        <dbReference type="ARBA" id="ARBA00023237"/>
    </source>
</evidence>
<keyword evidence="5" id="KW-0998">Cell outer membrane</keyword>
<keyword evidence="6 7" id="KW-0449">Lipoprotein</keyword>
<dbReference type="NCBIfam" id="NF047847">
    <property type="entry name" value="SS_mature_LptM"/>
    <property type="match status" value="1"/>
</dbReference>
<dbReference type="RefSeq" id="WP_083251654.1">
    <property type="nucleotide sequence ID" value="NZ_FOFP01000003.1"/>
</dbReference>